<dbReference type="Proteomes" id="UP000526125">
    <property type="component" value="Unassembled WGS sequence"/>
</dbReference>
<protein>
    <submittedName>
        <fullName evidence="1">Uncharacterized protein</fullName>
    </submittedName>
</protein>
<comment type="caution">
    <text evidence="1">The sequence shown here is derived from an EMBL/GenBank/DDBJ whole genome shotgun (WGS) entry which is preliminary data.</text>
</comment>
<dbReference type="RefSeq" id="WP_175393862.1">
    <property type="nucleotide sequence ID" value="NZ_JABMCB010000089.1"/>
</dbReference>
<organism evidence="1 2">
    <name type="scientific">Paenibacillus xylanilyticus</name>
    <dbReference type="NCBI Taxonomy" id="248903"/>
    <lineage>
        <taxon>Bacteria</taxon>
        <taxon>Bacillati</taxon>
        <taxon>Bacillota</taxon>
        <taxon>Bacilli</taxon>
        <taxon>Bacillales</taxon>
        <taxon>Paenibacillaceae</taxon>
        <taxon>Paenibacillus</taxon>
    </lineage>
</organism>
<sequence length="96" mass="11718">MKLRDYVDELEQEYAKQLKTPDYDGWVLFSVKINRPLREYMDSIRYDKSKRKDYQVATYALQLWHEFTSKLRGDTLTDRFVTRVAELRFQIKKMIS</sequence>
<dbReference type="AlphaFoldDB" id="A0A7Y6ETX6"/>
<accession>A0A7Y6ETX6</accession>
<dbReference type="EMBL" id="JABMCB010000089">
    <property type="protein sequence ID" value="NUU73825.1"/>
    <property type="molecule type" value="Genomic_DNA"/>
</dbReference>
<name>A0A7Y6ETX6_9BACL</name>
<reference evidence="1 2" key="1">
    <citation type="submission" date="2020-05" db="EMBL/GenBank/DDBJ databases">
        <title>Genome Sequencing of Type Strains.</title>
        <authorList>
            <person name="Lemaire J.F."/>
            <person name="Inderbitzin P."/>
            <person name="Gregorio O.A."/>
            <person name="Collins S.B."/>
            <person name="Wespe N."/>
            <person name="Knight-Connoni V."/>
        </authorList>
    </citation>
    <scope>NUCLEOTIDE SEQUENCE [LARGE SCALE GENOMIC DNA]</scope>
    <source>
        <strain evidence="1 2">LMG 21957</strain>
    </source>
</reference>
<keyword evidence="2" id="KW-1185">Reference proteome</keyword>
<proteinExistence type="predicted"/>
<gene>
    <name evidence="1" type="ORF">HP552_00750</name>
</gene>
<evidence type="ECO:0000313" key="2">
    <source>
        <dbReference type="Proteomes" id="UP000526125"/>
    </source>
</evidence>
<evidence type="ECO:0000313" key="1">
    <source>
        <dbReference type="EMBL" id="NUU73825.1"/>
    </source>
</evidence>